<evidence type="ECO:0000259" key="1">
    <source>
        <dbReference type="Pfam" id="PF04536"/>
    </source>
</evidence>
<dbReference type="InterPro" id="IPR007621">
    <property type="entry name" value="TPM_dom"/>
</dbReference>
<dbReference type="AlphaFoldDB" id="A0A3M6QJV6"/>
<dbReference type="OrthoDB" id="5683663at2"/>
<dbReference type="Gene3D" id="3.10.310.50">
    <property type="match status" value="1"/>
</dbReference>
<evidence type="ECO:0000313" key="3">
    <source>
        <dbReference type="Proteomes" id="UP000278006"/>
    </source>
</evidence>
<dbReference type="PANTHER" id="PTHR30373:SF8">
    <property type="entry name" value="BLL7265 PROTEIN"/>
    <property type="match status" value="1"/>
</dbReference>
<dbReference type="Proteomes" id="UP000278006">
    <property type="component" value="Unassembled WGS sequence"/>
</dbReference>
<evidence type="ECO:0000313" key="2">
    <source>
        <dbReference type="EMBL" id="RMX03001.1"/>
    </source>
</evidence>
<dbReference type="PANTHER" id="PTHR30373">
    <property type="entry name" value="UPF0603 PROTEIN YGCG"/>
    <property type="match status" value="1"/>
</dbReference>
<protein>
    <submittedName>
        <fullName evidence="2">TPM domain-containing protein</fullName>
    </submittedName>
</protein>
<name>A0A3M6QJV6_9BURK</name>
<dbReference type="RefSeq" id="WP_122231778.1">
    <property type="nucleotide sequence ID" value="NZ_RDQO01000007.1"/>
</dbReference>
<gene>
    <name evidence="2" type="ORF">D8I35_17665</name>
</gene>
<dbReference type="Pfam" id="PF04536">
    <property type="entry name" value="TPM_phosphatase"/>
    <property type="match status" value="1"/>
</dbReference>
<feature type="domain" description="TPM" evidence="1">
    <location>
        <begin position="39"/>
        <end position="161"/>
    </location>
</feature>
<accession>A0A3M6QJV6</accession>
<dbReference type="EMBL" id="RDQO01000007">
    <property type="protein sequence ID" value="RMX03001.1"/>
    <property type="molecule type" value="Genomic_DNA"/>
</dbReference>
<organism evidence="2 3">
    <name type="scientific">Corticibacter populi</name>
    <dbReference type="NCBI Taxonomy" id="1550736"/>
    <lineage>
        <taxon>Bacteria</taxon>
        <taxon>Pseudomonadati</taxon>
        <taxon>Pseudomonadota</taxon>
        <taxon>Betaproteobacteria</taxon>
        <taxon>Burkholderiales</taxon>
        <taxon>Comamonadaceae</taxon>
        <taxon>Corticibacter</taxon>
    </lineage>
</organism>
<proteinExistence type="predicted"/>
<reference evidence="2 3" key="1">
    <citation type="submission" date="2018-10" db="EMBL/GenBank/DDBJ databases">
        <title>Draft genome of Cortibacter populi DSM10536.</title>
        <authorList>
            <person name="Bernier A.-M."/>
            <person name="Bernard K."/>
        </authorList>
    </citation>
    <scope>NUCLEOTIDE SEQUENCE [LARGE SCALE GENOMIC DNA]</scope>
    <source>
        <strain evidence="2 3">DSM 105136</strain>
    </source>
</reference>
<comment type="caution">
    <text evidence="2">The sequence shown here is derived from an EMBL/GenBank/DDBJ whole genome shotgun (WGS) entry which is preliminary data.</text>
</comment>
<keyword evidence="3" id="KW-1185">Reference proteome</keyword>
<sequence>MVGDRHTPSGTAAAPAAGWPGKLLRLWRHRWHDGAARRLMTPALQQHLAEKIAASEATHQGQICIYVEGGLPAHCIWSGESARARAIALFGKTGVWDTEHNNGVLIYLLMAEHAIEIVADRGLRQRVDANAWQDAVAHLAEALRSGRYEAGLDLAIDEVSALLAAHFPAPDGRLGQPGGNELPDAPRFR</sequence>